<keyword evidence="4" id="KW-1185">Reference proteome</keyword>
<sequence length="186" mass="20767">MILNLFVYCLLPALISCAVNWEDCGQADRSLVFHKINFKSDAIVIDGHKPIEAEVDFSVLDPFDYEVTMSAELRRYFSILGIKSSVKIPCINDAGSCSGPFCYFVQSYSNLARSFADQLHVPFDCAIEKGRYKGNITYPIPTNVFNKIPTVITNNLSGKYELVIRWYFGDQEAGCLAIGSALQINP</sequence>
<dbReference type="GO" id="GO:0009898">
    <property type="term" value="C:cytoplasmic side of plasma membrane"/>
    <property type="evidence" value="ECO:0007669"/>
    <property type="project" value="TreeGrafter"/>
</dbReference>
<dbReference type="InterPro" id="IPR036846">
    <property type="entry name" value="GM2-AP_sf"/>
</dbReference>
<gene>
    <name evidence="3" type="primary">107370667</name>
</gene>
<dbReference type="EnsemblMetazoa" id="tetur148g00040.1">
    <property type="protein sequence ID" value="tetur148g00040.1"/>
    <property type="gene ID" value="tetur148g00040"/>
</dbReference>
<dbReference type="SUPFAM" id="SSF63707">
    <property type="entry name" value="Ganglioside M2 (gm2) activator"/>
    <property type="match status" value="1"/>
</dbReference>
<accession>T1KKU0</accession>
<dbReference type="GO" id="GO:0008047">
    <property type="term" value="F:enzyme activator activity"/>
    <property type="evidence" value="ECO:0007669"/>
    <property type="project" value="InterPro"/>
</dbReference>
<reference evidence="3" key="2">
    <citation type="submission" date="2015-06" db="UniProtKB">
        <authorList>
            <consortium name="EnsemblMetazoa"/>
        </authorList>
    </citation>
    <scope>IDENTIFICATION</scope>
</reference>
<evidence type="ECO:0000313" key="3">
    <source>
        <dbReference type="EnsemblMetazoa" id="tetur148g00040.1"/>
    </source>
</evidence>
<dbReference type="GO" id="GO:0005319">
    <property type="term" value="F:lipid transporter activity"/>
    <property type="evidence" value="ECO:0007669"/>
    <property type="project" value="TreeGrafter"/>
</dbReference>
<name>T1KKU0_TETUR</name>
<feature type="chain" id="PRO_5004581443" description="MD-2-related lipid-recognition domain-containing protein" evidence="2">
    <location>
        <begin position="18"/>
        <end position="186"/>
    </location>
</feature>
<dbReference type="AlphaFoldDB" id="T1KKU0"/>
<reference evidence="4" key="1">
    <citation type="submission" date="2011-08" db="EMBL/GenBank/DDBJ databases">
        <authorList>
            <person name="Rombauts S."/>
        </authorList>
    </citation>
    <scope>NUCLEOTIDE SEQUENCE</scope>
    <source>
        <strain evidence="4">London</strain>
    </source>
</reference>
<dbReference type="OMA" id="WKSDGHE"/>
<evidence type="ECO:0000256" key="2">
    <source>
        <dbReference type="SAM" id="SignalP"/>
    </source>
</evidence>
<keyword evidence="1 2" id="KW-0732">Signal</keyword>
<dbReference type="KEGG" id="tut:107370667"/>
<protein>
    <recommendedName>
        <fullName evidence="5">MD-2-related lipid-recognition domain-containing protein</fullName>
    </recommendedName>
</protein>
<feature type="signal peptide" evidence="2">
    <location>
        <begin position="1"/>
        <end position="17"/>
    </location>
</feature>
<dbReference type="Proteomes" id="UP000015104">
    <property type="component" value="Unassembled WGS sequence"/>
</dbReference>
<dbReference type="Gene3D" id="2.70.220.10">
    <property type="entry name" value="Ganglioside GM2 activator"/>
    <property type="match status" value="1"/>
</dbReference>
<proteinExistence type="predicted"/>
<organism evidence="3 4">
    <name type="scientific">Tetranychus urticae</name>
    <name type="common">Two-spotted spider mite</name>
    <dbReference type="NCBI Taxonomy" id="32264"/>
    <lineage>
        <taxon>Eukaryota</taxon>
        <taxon>Metazoa</taxon>
        <taxon>Ecdysozoa</taxon>
        <taxon>Arthropoda</taxon>
        <taxon>Chelicerata</taxon>
        <taxon>Arachnida</taxon>
        <taxon>Acari</taxon>
        <taxon>Acariformes</taxon>
        <taxon>Trombidiformes</taxon>
        <taxon>Prostigmata</taxon>
        <taxon>Eleutherengona</taxon>
        <taxon>Raphignathae</taxon>
        <taxon>Tetranychoidea</taxon>
        <taxon>Tetranychidae</taxon>
        <taxon>Tetranychus</taxon>
    </lineage>
</organism>
<dbReference type="OrthoDB" id="6500577at2759"/>
<dbReference type="EMBL" id="CAEY01000195">
    <property type="status" value="NOT_ANNOTATED_CDS"/>
    <property type="molecule type" value="Genomic_DNA"/>
</dbReference>
<dbReference type="PANTHER" id="PTHR17357">
    <property type="entry name" value="GM2 GANGLIOSIDE ACTIVATOR PROTEIN"/>
    <property type="match status" value="1"/>
</dbReference>
<dbReference type="GO" id="GO:0006689">
    <property type="term" value="P:ganglioside catabolic process"/>
    <property type="evidence" value="ECO:0007669"/>
    <property type="project" value="InterPro"/>
</dbReference>
<dbReference type="InterPro" id="IPR028996">
    <property type="entry name" value="GM2-AP"/>
</dbReference>
<evidence type="ECO:0000313" key="4">
    <source>
        <dbReference type="Proteomes" id="UP000015104"/>
    </source>
</evidence>
<evidence type="ECO:0000256" key="1">
    <source>
        <dbReference type="ARBA" id="ARBA00022729"/>
    </source>
</evidence>
<dbReference type="HOGENOM" id="CLU_1463141_0_0_1"/>
<dbReference type="PANTHER" id="PTHR17357:SF0">
    <property type="entry name" value="GANGLIOSIDE GM2 ACTIVATOR"/>
    <property type="match status" value="1"/>
</dbReference>
<evidence type="ECO:0008006" key="5">
    <source>
        <dbReference type="Google" id="ProtNLM"/>
    </source>
</evidence>